<dbReference type="GO" id="GO:0003677">
    <property type="term" value="F:DNA binding"/>
    <property type="evidence" value="ECO:0007669"/>
    <property type="project" value="InterPro"/>
</dbReference>
<dbReference type="Pfam" id="PF08281">
    <property type="entry name" value="Sigma70_r4_2"/>
    <property type="match status" value="1"/>
</dbReference>
<dbReference type="Gene3D" id="1.10.10.10">
    <property type="entry name" value="Winged helix-like DNA-binding domain superfamily/Winged helix DNA-binding domain"/>
    <property type="match status" value="1"/>
</dbReference>
<sequence>MTAQKTDQAEIDRLNDLMSRVARQRDRQAFVALFQHFAPRLKSFLLRAGMEAGAAEETIQDVMVTVWHRAESFDPAQAAVSTWIFAIARNRRIDRLRRDRRPTIDPNDPALVPDEADGSMETMLVEERAAELHRAIRELPPEQADLLRMAYFEDKAHSAIAAERQLPLGTVKSRLRLAVARLRKLMAGSLEGETV</sequence>
<dbReference type="KEGG" id="ncb:C0V82_11065"/>
<dbReference type="InterPro" id="IPR013324">
    <property type="entry name" value="RNA_pol_sigma_r3/r4-like"/>
</dbReference>
<dbReference type="Proteomes" id="UP000234752">
    <property type="component" value="Chromosome eg_1"/>
</dbReference>
<evidence type="ECO:0000256" key="1">
    <source>
        <dbReference type="ARBA" id="ARBA00010641"/>
    </source>
</evidence>
<accession>A0A2K9NC65</accession>
<keyword evidence="2" id="KW-0805">Transcription regulation</keyword>
<gene>
    <name evidence="5" type="ORF">C0V82_11065</name>
</gene>
<evidence type="ECO:0000313" key="5">
    <source>
        <dbReference type="EMBL" id="AUN30721.1"/>
    </source>
</evidence>
<keyword evidence="6" id="KW-1185">Reference proteome</keyword>
<dbReference type="InterPro" id="IPR007627">
    <property type="entry name" value="RNA_pol_sigma70_r2"/>
</dbReference>
<dbReference type="PANTHER" id="PTHR43133">
    <property type="entry name" value="RNA POLYMERASE ECF-TYPE SIGMA FACTO"/>
    <property type="match status" value="1"/>
</dbReference>
<proteinExistence type="inferred from homology"/>
<evidence type="ECO:0000256" key="2">
    <source>
        <dbReference type="ARBA" id="ARBA00023015"/>
    </source>
</evidence>
<name>A0A2K9NC65_9PROT</name>
<dbReference type="NCBIfam" id="TIGR02937">
    <property type="entry name" value="sigma70-ECF"/>
    <property type="match status" value="1"/>
</dbReference>
<dbReference type="PANTHER" id="PTHR43133:SF62">
    <property type="entry name" value="RNA POLYMERASE SIGMA FACTOR SIGZ"/>
    <property type="match status" value="1"/>
</dbReference>
<protein>
    <submittedName>
        <fullName evidence="5">RNA polymerase subunit sigma</fullName>
    </submittedName>
</protein>
<dbReference type="SUPFAM" id="SSF88659">
    <property type="entry name" value="Sigma3 and sigma4 domains of RNA polymerase sigma factors"/>
    <property type="match status" value="1"/>
</dbReference>
<dbReference type="AlphaFoldDB" id="A0A2K9NC65"/>
<evidence type="ECO:0000256" key="3">
    <source>
        <dbReference type="ARBA" id="ARBA00023082"/>
    </source>
</evidence>
<dbReference type="Pfam" id="PF04542">
    <property type="entry name" value="Sigma70_r2"/>
    <property type="match status" value="1"/>
</dbReference>
<dbReference type="OrthoDB" id="9784272at2"/>
<comment type="similarity">
    <text evidence="1">Belongs to the sigma-70 factor family. ECF subfamily.</text>
</comment>
<dbReference type="InterPro" id="IPR036388">
    <property type="entry name" value="WH-like_DNA-bd_sf"/>
</dbReference>
<dbReference type="InterPro" id="IPR014284">
    <property type="entry name" value="RNA_pol_sigma-70_dom"/>
</dbReference>
<evidence type="ECO:0000256" key="4">
    <source>
        <dbReference type="ARBA" id="ARBA00023163"/>
    </source>
</evidence>
<dbReference type="GO" id="GO:0016987">
    <property type="term" value="F:sigma factor activity"/>
    <property type="evidence" value="ECO:0007669"/>
    <property type="project" value="UniProtKB-KW"/>
</dbReference>
<dbReference type="RefSeq" id="WP_102112397.1">
    <property type="nucleotide sequence ID" value="NZ_BMGN01000002.1"/>
</dbReference>
<dbReference type="Gene3D" id="1.10.1740.10">
    <property type="match status" value="1"/>
</dbReference>
<organism evidence="5 6">
    <name type="scientific">Niveispirillum cyanobacteriorum</name>
    <dbReference type="NCBI Taxonomy" id="1612173"/>
    <lineage>
        <taxon>Bacteria</taxon>
        <taxon>Pseudomonadati</taxon>
        <taxon>Pseudomonadota</taxon>
        <taxon>Alphaproteobacteria</taxon>
        <taxon>Rhodospirillales</taxon>
        <taxon>Azospirillaceae</taxon>
        <taxon>Niveispirillum</taxon>
    </lineage>
</organism>
<reference evidence="5 6" key="1">
    <citation type="submission" date="2017-12" db="EMBL/GenBank/DDBJ databases">
        <title>Genomes of bacteria within cyanobacterial aggregates.</title>
        <authorList>
            <person name="Cai H."/>
        </authorList>
    </citation>
    <scope>NUCLEOTIDE SEQUENCE [LARGE SCALE GENOMIC DNA]</scope>
    <source>
        <strain evidence="5 6">TH16</strain>
    </source>
</reference>
<dbReference type="InterPro" id="IPR013325">
    <property type="entry name" value="RNA_pol_sigma_r2"/>
</dbReference>
<dbReference type="GO" id="GO:0006352">
    <property type="term" value="P:DNA-templated transcription initiation"/>
    <property type="evidence" value="ECO:0007669"/>
    <property type="project" value="InterPro"/>
</dbReference>
<keyword evidence="4" id="KW-0804">Transcription</keyword>
<dbReference type="InterPro" id="IPR039425">
    <property type="entry name" value="RNA_pol_sigma-70-like"/>
</dbReference>
<evidence type="ECO:0000313" key="6">
    <source>
        <dbReference type="Proteomes" id="UP000234752"/>
    </source>
</evidence>
<dbReference type="SUPFAM" id="SSF88946">
    <property type="entry name" value="Sigma2 domain of RNA polymerase sigma factors"/>
    <property type="match status" value="1"/>
</dbReference>
<dbReference type="EMBL" id="CP025611">
    <property type="protein sequence ID" value="AUN30721.1"/>
    <property type="molecule type" value="Genomic_DNA"/>
</dbReference>
<dbReference type="InterPro" id="IPR013249">
    <property type="entry name" value="RNA_pol_sigma70_r4_t2"/>
</dbReference>
<dbReference type="CDD" id="cd06171">
    <property type="entry name" value="Sigma70_r4"/>
    <property type="match status" value="1"/>
</dbReference>
<keyword evidence="3" id="KW-0731">Sigma factor</keyword>